<dbReference type="InterPro" id="IPR046350">
    <property type="entry name" value="Cystatin_sf"/>
</dbReference>
<dbReference type="SUPFAM" id="SSF54403">
    <property type="entry name" value="Cystatin/monellin"/>
    <property type="match status" value="2"/>
</dbReference>
<dbReference type="InterPro" id="IPR009684">
    <property type="entry name" value="Latexin"/>
</dbReference>
<dbReference type="GO" id="GO:0008191">
    <property type="term" value="F:metalloendopeptidase inhibitor activity"/>
    <property type="evidence" value="ECO:0007669"/>
    <property type="project" value="UniProtKB-UniRule"/>
</dbReference>
<reference evidence="8" key="1">
    <citation type="submission" date="2025-08" db="UniProtKB">
        <authorList>
            <consortium name="RefSeq"/>
        </authorList>
    </citation>
    <scope>IDENTIFICATION</scope>
</reference>
<feature type="domain" description="Cystatin LXN-type" evidence="6">
    <location>
        <begin position="40"/>
        <end position="141"/>
    </location>
</feature>
<evidence type="ECO:0000256" key="2">
    <source>
        <dbReference type="ARBA" id="ARBA00022690"/>
    </source>
</evidence>
<dbReference type="InterPro" id="IPR049897">
    <property type="entry name" value="CYSTATIN_LXN"/>
</dbReference>
<dbReference type="Pfam" id="PF06907">
    <property type="entry name" value="LXN"/>
    <property type="match status" value="1"/>
</dbReference>
<dbReference type="Gene3D" id="3.10.450.10">
    <property type="match status" value="2"/>
</dbReference>
<proteinExistence type="inferred from homology"/>
<gene>
    <name evidence="8" type="primary">LOC115479139</name>
</gene>
<evidence type="ECO:0000259" key="6">
    <source>
        <dbReference type="PROSITE" id="PS52033"/>
    </source>
</evidence>
<sequence length="278" mass="31596">MFSSGARVMQWRACLLTLLTSLQSARGGFLPFPASPELVSTRELVPSHRSAQQAARVTVHYLNYAFGSPHKLLVLGEVKHATRKDIPGIGHKYSIQFTTEDFQSNEKVGICFSSVFFQMKKPRPAISLNCTNLKIWKQPHEDDYNFYKDMKQRTEPIMGNDIPDSNGRIDPALVPLWYLAIAGSSYVMWEKSAEDLQYNMAQVKSVKQWIRKDDLIDFDYNILLHEIPTQEMVPCHVKILWHPEQPMKVKYYCSPVPRSAEEGSGTEASEGSGSYGNF</sequence>
<evidence type="ECO:0000256" key="4">
    <source>
        <dbReference type="PROSITE-ProRule" id="PRU01377"/>
    </source>
</evidence>
<feature type="domain" description="Cystatin LXN-type" evidence="6">
    <location>
        <begin position="158"/>
        <end position="262"/>
    </location>
</feature>
<dbReference type="Proteomes" id="UP000515156">
    <property type="component" value="Chromosome 10"/>
</dbReference>
<dbReference type="OrthoDB" id="9254763at2759"/>
<keyword evidence="3" id="KW-0677">Repeat</keyword>
<accession>A0A6P7ZBK1</accession>
<dbReference type="GeneID" id="115479139"/>
<keyword evidence="7" id="KW-1185">Reference proteome</keyword>
<dbReference type="InParanoid" id="A0A6P7ZBK1"/>
<feature type="chain" id="PRO_5028249553" evidence="5">
    <location>
        <begin position="28"/>
        <end position="278"/>
    </location>
</feature>
<evidence type="ECO:0000256" key="3">
    <source>
        <dbReference type="ARBA" id="ARBA00022737"/>
    </source>
</evidence>
<dbReference type="RefSeq" id="XP_030072770.1">
    <property type="nucleotide sequence ID" value="XM_030216910.1"/>
</dbReference>
<organism evidence="7 8">
    <name type="scientific">Microcaecilia unicolor</name>
    <dbReference type="NCBI Taxonomy" id="1415580"/>
    <lineage>
        <taxon>Eukaryota</taxon>
        <taxon>Metazoa</taxon>
        <taxon>Chordata</taxon>
        <taxon>Craniata</taxon>
        <taxon>Vertebrata</taxon>
        <taxon>Euteleostomi</taxon>
        <taxon>Amphibia</taxon>
        <taxon>Gymnophiona</taxon>
        <taxon>Siphonopidae</taxon>
        <taxon>Microcaecilia</taxon>
    </lineage>
</organism>
<dbReference type="PIRSF" id="PIRSF011132">
    <property type="entry name" value="Prot_inh_latexin"/>
    <property type="match status" value="1"/>
</dbReference>
<comment type="similarity">
    <text evidence="1 4">Belongs to the protease inhibitor I47 (latexin) family.</text>
</comment>
<protein>
    <submittedName>
        <fullName evidence="8">Latexin-like</fullName>
    </submittedName>
</protein>
<evidence type="ECO:0000313" key="7">
    <source>
        <dbReference type="Proteomes" id="UP000515156"/>
    </source>
</evidence>
<dbReference type="PANTHER" id="PTHR28591">
    <property type="entry name" value="LATEXIN"/>
    <property type="match status" value="1"/>
</dbReference>
<keyword evidence="5" id="KW-0732">Signal</keyword>
<evidence type="ECO:0000256" key="5">
    <source>
        <dbReference type="SAM" id="SignalP"/>
    </source>
</evidence>
<keyword evidence="2 4" id="KW-0646">Protease inhibitor</keyword>
<dbReference type="FunCoup" id="A0A6P7ZBK1">
    <property type="interactions" value="126"/>
</dbReference>
<evidence type="ECO:0000256" key="1">
    <source>
        <dbReference type="ARBA" id="ARBA00010083"/>
    </source>
</evidence>
<dbReference type="PROSITE" id="PS52033">
    <property type="entry name" value="CYSTATIN_LXN"/>
    <property type="match status" value="2"/>
</dbReference>
<dbReference type="PANTHER" id="PTHR28591:SF2">
    <property type="entry name" value="RETINOIC ACID RECEPTOR RESPONDER PROTEIN 1"/>
    <property type="match status" value="1"/>
</dbReference>
<evidence type="ECO:0000313" key="8">
    <source>
        <dbReference type="RefSeq" id="XP_030072770.1"/>
    </source>
</evidence>
<dbReference type="GO" id="GO:0005615">
    <property type="term" value="C:extracellular space"/>
    <property type="evidence" value="ECO:0007669"/>
    <property type="project" value="TreeGrafter"/>
</dbReference>
<feature type="signal peptide" evidence="5">
    <location>
        <begin position="1"/>
        <end position="27"/>
    </location>
</feature>
<dbReference type="KEGG" id="muo:115479139"/>
<name>A0A6P7ZBK1_9AMPH</name>
<dbReference type="AlphaFoldDB" id="A0A6P7ZBK1"/>